<dbReference type="Proteomes" id="UP000789759">
    <property type="component" value="Unassembled WGS sequence"/>
</dbReference>
<dbReference type="PANTHER" id="PTHR14187">
    <property type="entry name" value="ALPHA KINASE/ELONGATION FACTOR 2 KINASE"/>
    <property type="match status" value="1"/>
</dbReference>
<feature type="coiled-coil region" evidence="1">
    <location>
        <begin position="114"/>
        <end position="149"/>
    </location>
</feature>
<feature type="region of interest" description="Disordered" evidence="2">
    <location>
        <begin position="48"/>
        <end position="91"/>
    </location>
</feature>
<dbReference type="AlphaFoldDB" id="A0A9N9FUV0"/>
<keyword evidence="1" id="KW-0175">Coiled coil</keyword>
<evidence type="ECO:0000313" key="3">
    <source>
        <dbReference type="EMBL" id="CAG8557744.1"/>
    </source>
</evidence>
<evidence type="ECO:0000313" key="4">
    <source>
        <dbReference type="Proteomes" id="UP000789759"/>
    </source>
</evidence>
<gene>
    <name evidence="3" type="ORF">CPELLU_LOCUS5055</name>
</gene>
<organism evidence="3 4">
    <name type="scientific">Cetraspora pellucida</name>
    <dbReference type="NCBI Taxonomy" id="1433469"/>
    <lineage>
        <taxon>Eukaryota</taxon>
        <taxon>Fungi</taxon>
        <taxon>Fungi incertae sedis</taxon>
        <taxon>Mucoromycota</taxon>
        <taxon>Glomeromycotina</taxon>
        <taxon>Glomeromycetes</taxon>
        <taxon>Diversisporales</taxon>
        <taxon>Gigasporaceae</taxon>
        <taxon>Cetraspora</taxon>
    </lineage>
</organism>
<dbReference type="InterPro" id="IPR043129">
    <property type="entry name" value="ATPase_NBD"/>
</dbReference>
<feature type="compositionally biased region" description="Low complexity" evidence="2">
    <location>
        <begin position="52"/>
        <end position="63"/>
    </location>
</feature>
<dbReference type="Gene3D" id="3.90.640.10">
    <property type="entry name" value="Actin, Chain A, domain 4"/>
    <property type="match status" value="1"/>
</dbReference>
<dbReference type="OrthoDB" id="2963168at2759"/>
<evidence type="ECO:0000256" key="1">
    <source>
        <dbReference type="SAM" id="Coils"/>
    </source>
</evidence>
<dbReference type="PANTHER" id="PTHR14187:SF5">
    <property type="entry name" value="HEAT SHOCK 70 KDA PROTEIN 12A"/>
    <property type="match status" value="1"/>
</dbReference>
<dbReference type="EMBL" id="CAJVQA010002802">
    <property type="protein sequence ID" value="CAG8557744.1"/>
    <property type="molecule type" value="Genomic_DNA"/>
</dbReference>
<sequence length="979" mass="113322">MTNFFEKFFTFNFGTKNTNNQQNKQNAGNNELYEQDFVTRINSTQEYLDLNTPSTGSGTSVSTHNKDHTNEQKKQINQNRNNTKSKEQLSHEIKVKDNEILSFRTTLKVKDSEISRLRDENDNEISKLREEKDNEILRLHKVIEDLKNEASRHQSALGRATNFRLSDDDRNNSVQLRDDITSLQQTLKDFCIVKPSVDINKTEAMNILQKYECSEFTDEENFKSLLKAALQRFVLETILDSTRKYFKDENTKGELLETCIVFETENLLVKMKDFAKFREGDDDVTRALPIKLRQQIYAVLGNRGFSKVISEDKIVEHPFINDTQRQLIEKMNSVRIINDPNKLTKLNSMAANIIRDVVRIFFFRLKVQEPEADPPRWFKHNDQVDPELMQGTFEHDCQDVVQICSFPLIGINLDDEKKRKILIPAMGFAFIHTHENEQLCTNETWPGEIGRLKTNTVLQYDDQSNNIESWGFPALAKRPKRRKGSQYEFKPVELFKLHLGNLFEDMKPKLPVDYKKAITDYLREIGKLIKDTITTSWPSIEFHKNVLLIMTIPAEYSHRSRNIMRECVFNAGLTGEIDSEKLQFTTEPEAAAIYCMKHCLKESAFVANADNRIDHTIFCIVDAGGGTVDLTTRRLYNNNQLGEVTERAGDFCGSAWIDREFINFLKRRLGEFPLNMIETSHYGQMQYMVQEFCKNVKFPFDGKDPNFSYDLDLGEVCPVIKQYVTGDAKNMLEENDWIIELDYMIVKNMFDPVVNRIINMIKVQLDNSNDKCSMLFLVGGFSQSKYLQSRIKEECQKRVNSISVPVQPIASICRGAVYYGLSMKNTANGVALNWDKFVVKTRVLKYTYGIKKSMKWKEGDPKNRKSYDGYIDKFHPLASKGNEVSVDQEFTFSCLPLKKDQVAITFEIFCTQESEFKYCDELGMKLLGKLRIDLPDVHLGLKRSILFGLCFGKMEITAFAKNKTNGQYYQTTFELEKDK</sequence>
<proteinExistence type="predicted"/>
<feature type="compositionally biased region" description="Basic and acidic residues" evidence="2">
    <location>
        <begin position="64"/>
        <end position="74"/>
    </location>
</feature>
<protein>
    <submittedName>
        <fullName evidence="3">9651_t:CDS:1</fullName>
    </submittedName>
</protein>
<keyword evidence="4" id="KW-1185">Reference proteome</keyword>
<dbReference type="SUPFAM" id="SSF53067">
    <property type="entry name" value="Actin-like ATPase domain"/>
    <property type="match status" value="2"/>
</dbReference>
<comment type="caution">
    <text evidence="3">The sequence shown here is derived from an EMBL/GenBank/DDBJ whole genome shotgun (WGS) entry which is preliminary data.</text>
</comment>
<evidence type="ECO:0000256" key="2">
    <source>
        <dbReference type="SAM" id="MobiDB-lite"/>
    </source>
</evidence>
<name>A0A9N9FUV0_9GLOM</name>
<dbReference type="Gene3D" id="3.30.420.40">
    <property type="match status" value="2"/>
</dbReference>
<reference evidence="3" key="1">
    <citation type="submission" date="2021-06" db="EMBL/GenBank/DDBJ databases">
        <authorList>
            <person name="Kallberg Y."/>
            <person name="Tangrot J."/>
            <person name="Rosling A."/>
        </authorList>
    </citation>
    <scope>NUCLEOTIDE SEQUENCE</scope>
    <source>
        <strain evidence="3">FL966</strain>
    </source>
</reference>
<accession>A0A9N9FUV0</accession>